<dbReference type="Proteomes" id="UP000006468">
    <property type="component" value="Chromosome"/>
</dbReference>
<evidence type="ECO:0000313" key="2">
    <source>
        <dbReference type="Proteomes" id="UP000006468"/>
    </source>
</evidence>
<protein>
    <submittedName>
        <fullName evidence="1">Uncharacterized protein</fullName>
    </submittedName>
</protein>
<proteinExistence type="predicted"/>
<gene>
    <name evidence="1" type="ORF">GXY_07130</name>
</gene>
<comment type="caution">
    <text evidence="1">The sequence shown here is derived from an EMBL/GenBank/DDBJ whole genome shotgun (WGS) entry which is preliminary data.</text>
</comment>
<organism evidence="1 2">
    <name type="scientific">Novacetimonas hansenii ATCC 23769</name>
    <dbReference type="NCBI Taxonomy" id="714995"/>
    <lineage>
        <taxon>Bacteria</taxon>
        <taxon>Pseudomonadati</taxon>
        <taxon>Pseudomonadota</taxon>
        <taxon>Alphaproteobacteria</taxon>
        <taxon>Acetobacterales</taxon>
        <taxon>Acetobacteraceae</taxon>
        <taxon>Novacetimonas</taxon>
    </lineage>
</organism>
<accession>D5QE63</accession>
<name>D5QE63_NOVHA</name>
<dbReference type="EMBL" id="ADTV01000027">
    <property type="protein sequence ID" value="EFG84684.1"/>
    <property type="molecule type" value="Genomic_DNA"/>
</dbReference>
<evidence type="ECO:0000313" key="1">
    <source>
        <dbReference type="EMBL" id="EFG84684.1"/>
    </source>
</evidence>
<dbReference type="HOGENOM" id="CLU_3374260_0_0_5"/>
<dbReference type="AlphaFoldDB" id="D5QE63"/>
<reference evidence="1 2" key="1">
    <citation type="journal article" date="2010" name="J. Bacteriol.">
        <title>Genome sequence of a cellulose-producing bacterium, Gluconacetobacter hansenii ATCC 23769.</title>
        <authorList>
            <person name="Iyer P.R."/>
            <person name="Geib S.M."/>
            <person name="Catchmark J."/>
            <person name="Kao T.H."/>
            <person name="Tien M."/>
        </authorList>
    </citation>
    <scope>NUCLEOTIDE SEQUENCE [LARGE SCALE GENOMIC DNA]</scope>
    <source>
        <strain evidence="1 2">ATCC 23769</strain>
    </source>
</reference>
<sequence length="34" mass="3707">MSAVCICFRRLSVTAFKIEGNPPIRRENDTPAGG</sequence>